<dbReference type="Proteomes" id="UP000274822">
    <property type="component" value="Unassembled WGS sequence"/>
</dbReference>
<name>A0A433Q2V0_9FUNG</name>
<keyword evidence="8" id="KW-1185">Reference proteome</keyword>
<dbReference type="GO" id="GO:0090158">
    <property type="term" value="P:endoplasmic reticulum membrane organization"/>
    <property type="evidence" value="ECO:0007669"/>
    <property type="project" value="TreeGrafter"/>
</dbReference>
<evidence type="ECO:0000313" key="8">
    <source>
        <dbReference type="Proteomes" id="UP000274822"/>
    </source>
</evidence>
<reference evidence="7 8" key="1">
    <citation type="journal article" date="2018" name="New Phytol.">
        <title>Phylogenomics of Endogonaceae and evolution of mycorrhizas within Mucoromycota.</title>
        <authorList>
            <person name="Chang Y."/>
            <person name="Desiro A."/>
            <person name="Na H."/>
            <person name="Sandor L."/>
            <person name="Lipzen A."/>
            <person name="Clum A."/>
            <person name="Barry K."/>
            <person name="Grigoriev I.V."/>
            <person name="Martin F.M."/>
            <person name="Stajich J.E."/>
            <person name="Smith M.E."/>
            <person name="Bonito G."/>
            <person name="Spatafora J.W."/>
        </authorList>
    </citation>
    <scope>NUCLEOTIDE SEQUENCE [LARGE SCALE GENOMIC DNA]</scope>
    <source>
        <strain evidence="7 8">AD002</strain>
    </source>
</reference>
<dbReference type="InterPro" id="IPR016763">
    <property type="entry name" value="VAP"/>
</dbReference>
<dbReference type="GO" id="GO:0005886">
    <property type="term" value="C:plasma membrane"/>
    <property type="evidence" value="ECO:0007669"/>
    <property type="project" value="TreeGrafter"/>
</dbReference>
<evidence type="ECO:0000259" key="6">
    <source>
        <dbReference type="PROSITE" id="PS50202"/>
    </source>
</evidence>
<dbReference type="InterPro" id="IPR008962">
    <property type="entry name" value="PapD-like_sf"/>
</dbReference>
<evidence type="ECO:0000256" key="5">
    <source>
        <dbReference type="ARBA" id="ARBA00023136"/>
    </source>
</evidence>
<dbReference type="GO" id="GO:0061817">
    <property type="term" value="P:endoplasmic reticulum-plasma membrane tethering"/>
    <property type="evidence" value="ECO:0007669"/>
    <property type="project" value="TreeGrafter"/>
</dbReference>
<accession>A0A433Q2V0</accession>
<feature type="domain" description="MSP" evidence="6">
    <location>
        <begin position="2"/>
        <end position="119"/>
    </location>
</feature>
<dbReference type="PROSITE" id="PS50202">
    <property type="entry name" value="MSP"/>
    <property type="match status" value="1"/>
</dbReference>
<evidence type="ECO:0000256" key="1">
    <source>
        <dbReference type="ARBA" id="ARBA00004211"/>
    </source>
</evidence>
<protein>
    <submittedName>
        <fullName evidence="7">PapD-like protein</fullName>
    </submittedName>
</protein>
<dbReference type="EMBL" id="RBNJ01017146">
    <property type="protein sequence ID" value="RUS24143.1"/>
    <property type="molecule type" value="Genomic_DNA"/>
</dbReference>
<evidence type="ECO:0000256" key="4">
    <source>
        <dbReference type="ARBA" id="ARBA00022989"/>
    </source>
</evidence>
<comment type="similarity">
    <text evidence="2">Belongs to the VAMP-associated protein (VAP) (TC 9.B.17) family.</text>
</comment>
<keyword evidence="4" id="KW-1133">Transmembrane helix</keyword>
<dbReference type="Gene3D" id="2.60.40.10">
    <property type="entry name" value="Immunoglobulins"/>
    <property type="match status" value="1"/>
</dbReference>
<dbReference type="GO" id="GO:0005789">
    <property type="term" value="C:endoplasmic reticulum membrane"/>
    <property type="evidence" value="ECO:0007669"/>
    <property type="project" value="InterPro"/>
</dbReference>
<keyword evidence="3" id="KW-0812">Transmembrane</keyword>
<dbReference type="GO" id="GO:0033149">
    <property type="term" value="F:FFAT motif binding"/>
    <property type="evidence" value="ECO:0007669"/>
    <property type="project" value="TreeGrafter"/>
</dbReference>
<dbReference type="Pfam" id="PF00635">
    <property type="entry name" value="Motile_Sperm"/>
    <property type="match status" value="1"/>
</dbReference>
<evidence type="ECO:0000256" key="3">
    <source>
        <dbReference type="ARBA" id="ARBA00022692"/>
    </source>
</evidence>
<dbReference type="InterPro" id="IPR000535">
    <property type="entry name" value="MSP_dom"/>
</dbReference>
<dbReference type="PANTHER" id="PTHR10809">
    <property type="entry name" value="VESICLE-ASSOCIATED MEMBRANE PROTEIN-ASSOCIATED PROTEIN"/>
    <property type="match status" value="1"/>
</dbReference>
<evidence type="ECO:0000313" key="7">
    <source>
        <dbReference type="EMBL" id="RUS24143.1"/>
    </source>
</evidence>
<dbReference type="InterPro" id="IPR013783">
    <property type="entry name" value="Ig-like_fold"/>
</dbReference>
<keyword evidence="5" id="KW-0472">Membrane</keyword>
<comment type="caution">
    <text evidence="7">The sequence shown here is derived from an EMBL/GenBank/DDBJ whole genome shotgun (WGS) entry which is preliminary data.</text>
</comment>
<dbReference type="PANTHER" id="PTHR10809:SF6">
    <property type="entry name" value="AT11025P-RELATED"/>
    <property type="match status" value="1"/>
</dbReference>
<evidence type="ECO:0000256" key="2">
    <source>
        <dbReference type="ARBA" id="ARBA00008932"/>
    </source>
</evidence>
<dbReference type="AlphaFoldDB" id="A0A433Q2V0"/>
<organism evidence="7 8">
    <name type="scientific">Jimgerdemannia flammicorona</name>
    <dbReference type="NCBI Taxonomy" id="994334"/>
    <lineage>
        <taxon>Eukaryota</taxon>
        <taxon>Fungi</taxon>
        <taxon>Fungi incertae sedis</taxon>
        <taxon>Mucoromycota</taxon>
        <taxon>Mucoromycotina</taxon>
        <taxon>Endogonomycetes</taxon>
        <taxon>Endogonales</taxon>
        <taxon>Endogonaceae</taxon>
        <taxon>Jimgerdemannia</taxon>
    </lineage>
</organism>
<gene>
    <name evidence="7" type="ORF">BC938DRAFT_474040</name>
</gene>
<comment type="subcellular location">
    <subcellularLocation>
        <location evidence="1">Membrane</location>
        <topology evidence="1">Single-pass type IV membrane protein</topology>
    </subcellularLocation>
</comment>
<proteinExistence type="inferred from homology"/>
<dbReference type="SUPFAM" id="SSF49354">
    <property type="entry name" value="PapD-like"/>
    <property type="match status" value="1"/>
</dbReference>
<sequence>MSVDLEPATQLAFRRPLTVLVKEILRVKNPHPQPVAFKVKTTAPKQYCVRPNSGRIEPHSEVEVQDHDFVATTTEACVSTCSGKPHSTASPPISAVTTTPRFAGFSTTLALHLSPIRGP</sequence>